<feature type="compositionally biased region" description="Polar residues" evidence="1">
    <location>
        <begin position="195"/>
        <end position="204"/>
    </location>
</feature>
<dbReference type="AlphaFoldDB" id="A0A0C9SRT3"/>
<name>A0A0C9SRT3_PAXIN</name>
<sequence>MADIPVLRADGRNWTEYREKLLRVAAQKNLDRLYDGTETLQGDAEDWQQRNAIAKALIVETIPDSIFLRILHYESAHKFFEALKNLFEKDVATLELLQELQNNRNKREATYGLESANDRVCRRSHVTDVSCCDDKVSNRSGRRSVDVPRSEPRPERKQEATSQRRVERRRGVGEEGRVSKGEKDDEQVAAASGVSLVNPTSSQGHLPRARVDTPQPHPTSTSPPSTPSMPVEQTAPTSRCPTHVEWSRGRVKSRSREGREAVDEDGDVHDPGGQMDAPESVPPSVRLEGEKIRCTSLRVELTDVETNDVDETSAEEARRPPGQSKARKPPRDPVGTPDGDTRRPNGPTKPPDEEEGADGGDGEQEVESTVGHVETNEPGRVEVEGVKNVETKESRRGDKPRGREDKGEESRQVDEPGVEGNEESRSREVEGKEGGQSEGNACQRDGRMNDMGDATSSASCDSSRVETGALANNEAGQQCNEPSMPPTPLPYATRRPTHLTNPPRRRGQLKPTPMNVSKPEHQPDATETAQGYWGSVPEPPQSRTKGTEARTSTPHTVDITHTRELPYRVITPA</sequence>
<organism evidence="2 3">
    <name type="scientific">Paxillus involutus ATCC 200175</name>
    <dbReference type="NCBI Taxonomy" id="664439"/>
    <lineage>
        <taxon>Eukaryota</taxon>
        <taxon>Fungi</taxon>
        <taxon>Dikarya</taxon>
        <taxon>Basidiomycota</taxon>
        <taxon>Agaricomycotina</taxon>
        <taxon>Agaricomycetes</taxon>
        <taxon>Agaricomycetidae</taxon>
        <taxon>Boletales</taxon>
        <taxon>Paxilineae</taxon>
        <taxon>Paxillaceae</taxon>
        <taxon>Paxillus</taxon>
    </lineage>
</organism>
<evidence type="ECO:0000313" key="3">
    <source>
        <dbReference type="Proteomes" id="UP000053647"/>
    </source>
</evidence>
<feature type="region of interest" description="Disordered" evidence="1">
    <location>
        <begin position="134"/>
        <end position="573"/>
    </location>
</feature>
<gene>
    <name evidence="2" type="ORF">PAXINDRAFT_16371</name>
</gene>
<evidence type="ECO:0000256" key="1">
    <source>
        <dbReference type="SAM" id="MobiDB-lite"/>
    </source>
</evidence>
<protein>
    <submittedName>
        <fullName evidence="2">Uncharacterized protein</fullName>
    </submittedName>
</protein>
<feature type="compositionally biased region" description="Basic and acidic residues" evidence="1">
    <location>
        <begin position="374"/>
        <end position="414"/>
    </location>
</feature>
<dbReference type="OrthoDB" id="97058at2759"/>
<proteinExistence type="predicted"/>
<feature type="compositionally biased region" description="Basic and acidic residues" evidence="1">
    <location>
        <begin position="134"/>
        <end position="183"/>
    </location>
</feature>
<feature type="compositionally biased region" description="Acidic residues" evidence="1">
    <location>
        <begin position="302"/>
        <end position="314"/>
    </location>
</feature>
<feature type="compositionally biased region" description="Polar residues" evidence="1">
    <location>
        <begin position="541"/>
        <end position="555"/>
    </location>
</feature>
<feature type="compositionally biased region" description="Acidic residues" evidence="1">
    <location>
        <begin position="352"/>
        <end position="366"/>
    </location>
</feature>
<reference evidence="2 3" key="1">
    <citation type="submission" date="2014-06" db="EMBL/GenBank/DDBJ databases">
        <authorList>
            <consortium name="DOE Joint Genome Institute"/>
            <person name="Kuo A."/>
            <person name="Kohler A."/>
            <person name="Nagy L.G."/>
            <person name="Floudas D."/>
            <person name="Copeland A."/>
            <person name="Barry K.W."/>
            <person name="Cichocki N."/>
            <person name="Veneault-Fourrey C."/>
            <person name="LaButti K."/>
            <person name="Lindquist E.A."/>
            <person name="Lipzen A."/>
            <person name="Lundell T."/>
            <person name="Morin E."/>
            <person name="Murat C."/>
            <person name="Sun H."/>
            <person name="Tunlid A."/>
            <person name="Henrissat B."/>
            <person name="Grigoriev I.V."/>
            <person name="Hibbett D.S."/>
            <person name="Martin F."/>
            <person name="Nordberg H.P."/>
            <person name="Cantor M.N."/>
            <person name="Hua S.X."/>
        </authorList>
    </citation>
    <scope>NUCLEOTIDE SEQUENCE [LARGE SCALE GENOMIC DNA]</scope>
    <source>
        <strain evidence="2 3">ATCC 200175</strain>
    </source>
</reference>
<keyword evidence="3" id="KW-1185">Reference proteome</keyword>
<feature type="compositionally biased region" description="Basic and acidic residues" evidence="1">
    <location>
        <begin position="422"/>
        <end position="435"/>
    </location>
</feature>
<dbReference type="EMBL" id="KN819400">
    <property type="protein sequence ID" value="KIJ10654.1"/>
    <property type="molecule type" value="Genomic_DNA"/>
</dbReference>
<reference evidence="3" key="2">
    <citation type="submission" date="2015-01" db="EMBL/GenBank/DDBJ databases">
        <title>Evolutionary Origins and Diversification of the Mycorrhizal Mutualists.</title>
        <authorList>
            <consortium name="DOE Joint Genome Institute"/>
            <consortium name="Mycorrhizal Genomics Consortium"/>
            <person name="Kohler A."/>
            <person name="Kuo A."/>
            <person name="Nagy L.G."/>
            <person name="Floudas D."/>
            <person name="Copeland A."/>
            <person name="Barry K.W."/>
            <person name="Cichocki N."/>
            <person name="Veneault-Fourrey C."/>
            <person name="LaButti K."/>
            <person name="Lindquist E.A."/>
            <person name="Lipzen A."/>
            <person name="Lundell T."/>
            <person name="Morin E."/>
            <person name="Murat C."/>
            <person name="Riley R."/>
            <person name="Ohm R."/>
            <person name="Sun H."/>
            <person name="Tunlid A."/>
            <person name="Henrissat B."/>
            <person name="Grigoriev I.V."/>
            <person name="Hibbett D.S."/>
            <person name="Martin F."/>
        </authorList>
    </citation>
    <scope>NUCLEOTIDE SEQUENCE [LARGE SCALE GENOMIC DNA]</scope>
    <source>
        <strain evidence="3">ATCC 200175</strain>
    </source>
</reference>
<dbReference type="Proteomes" id="UP000053647">
    <property type="component" value="Unassembled WGS sequence"/>
</dbReference>
<evidence type="ECO:0000313" key="2">
    <source>
        <dbReference type="EMBL" id="KIJ10654.1"/>
    </source>
</evidence>
<accession>A0A0C9SRT3</accession>
<dbReference type="HOGENOM" id="CLU_007654_2_0_1"/>